<reference evidence="4" key="1">
    <citation type="submission" date="2021-01" db="EMBL/GenBank/DDBJ databases">
        <authorList>
            <consortium name="Genoscope - CEA"/>
            <person name="William W."/>
        </authorList>
    </citation>
    <scope>NUCLEOTIDE SEQUENCE</scope>
</reference>
<evidence type="ECO:0000256" key="1">
    <source>
        <dbReference type="ARBA" id="ARBA00004240"/>
    </source>
</evidence>
<keyword evidence="5" id="KW-1185">Reference proteome</keyword>
<comment type="subcellular location">
    <subcellularLocation>
        <location evidence="1">Endoplasmic reticulum</location>
    </subcellularLocation>
</comment>
<dbReference type="Pfam" id="PF00106">
    <property type="entry name" value="adh_short"/>
    <property type="match status" value="1"/>
</dbReference>
<evidence type="ECO:0000256" key="2">
    <source>
        <dbReference type="ARBA" id="ARBA00006484"/>
    </source>
</evidence>
<accession>A0A8S1V0P6</accession>
<dbReference type="OrthoDB" id="296884at2759"/>
<name>A0A8S1V0P6_PAROT</name>
<dbReference type="InterPro" id="IPR051019">
    <property type="entry name" value="VLCFA-Steroid_DH"/>
</dbReference>
<comment type="similarity">
    <text evidence="2">Belongs to the short-chain dehydrogenases/reductases (SDR) family.</text>
</comment>
<dbReference type="PROSITE" id="PS00061">
    <property type="entry name" value="ADH_SHORT"/>
    <property type="match status" value="1"/>
</dbReference>
<dbReference type="InterPro" id="IPR020904">
    <property type="entry name" value="Sc_DH/Rdtase_CS"/>
</dbReference>
<evidence type="ECO:0000313" key="5">
    <source>
        <dbReference type="Proteomes" id="UP000683925"/>
    </source>
</evidence>
<comment type="caution">
    <text evidence="4">The sequence shown here is derived from an EMBL/GenBank/DDBJ whole genome shotgun (WGS) entry which is preliminary data.</text>
</comment>
<dbReference type="PIRSF" id="PIRSF000126">
    <property type="entry name" value="11-beta-HSD1"/>
    <property type="match status" value="1"/>
</dbReference>
<dbReference type="Proteomes" id="UP000683925">
    <property type="component" value="Unassembled WGS sequence"/>
</dbReference>
<dbReference type="InterPro" id="IPR002347">
    <property type="entry name" value="SDR_fam"/>
</dbReference>
<dbReference type="OMA" id="HAVINQM"/>
<organism evidence="4 5">
    <name type="scientific">Paramecium octaurelia</name>
    <dbReference type="NCBI Taxonomy" id="43137"/>
    <lineage>
        <taxon>Eukaryota</taxon>
        <taxon>Sar</taxon>
        <taxon>Alveolata</taxon>
        <taxon>Ciliophora</taxon>
        <taxon>Intramacronucleata</taxon>
        <taxon>Oligohymenophorea</taxon>
        <taxon>Peniculida</taxon>
        <taxon>Parameciidae</taxon>
        <taxon>Paramecium</taxon>
    </lineage>
</organism>
<sequence length="317" mass="36022">MITILNKAVNFYTKNKRRIDPHITLLGLYLTTKFLIKKTKHILSTLMLSQVDIVNKYGKGSYALITGGAGGIGKEFAIDLAKKGFNLIIVDFNQVNLESVQQEILKINNNLMVKTIQLDFSQGNNPDFFKKLQQEISNLDISILINNVGTAKGATGIFDRQPIQNILEGFNINFVTAIMLTHAVINQMHLRDKYQSLIINLSSASSNFPLPHYFGYGASKIGMASFFDALALENKDNNKIDILTLKPYFVSTALINYRKGLFVISPQQLVQQTWKYVGRTTEAIPNISHQLQYYFDSSIPFWLMMKINQFQRRPQKK</sequence>
<dbReference type="GO" id="GO:0016491">
    <property type="term" value="F:oxidoreductase activity"/>
    <property type="evidence" value="ECO:0007669"/>
    <property type="project" value="UniProtKB-KW"/>
</dbReference>
<dbReference type="PANTHER" id="PTHR43899:SF13">
    <property type="entry name" value="RH59310P"/>
    <property type="match status" value="1"/>
</dbReference>
<evidence type="ECO:0000256" key="3">
    <source>
        <dbReference type="ARBA" id="ARBA00023002"/>
    </source>
</evidence>
<evidence type="ECO:0000313" key="4">
    <source>
        <dbReference type="EMBL" id="CAD8170940.1"/>
    </source>
</evidence>
<proteinExistence type="inferred from homology"/>
<dbReference type="PANTHER" id="PTHR43899">
    <property type="entry name" value="RH59310P"/>
    <property type="match status" value="1"/>
</dbReference>
<protein>
    <submittedName>
        <fullName evidence="4">Uncharacterized protein</fullName>
    </submittedName>
</protein>
<gene>
    <name evidence="4" type="ORF">POCTA_138.1.T0570144</name>
</gene>
<dbReference type="EMBL" id="CAJJDP010000056">
    <property type="protein sequence ID" value="CAD8170940.1"/>
    <property type="molecule type" value="Genomic_DNA"/>
</dbReference>
<keyword evidence="3" id="KW-0560">Oxidoreductase</keyword>
<dbReference type="AlphaFoldDB" id="A0A8S1V0P6"/>
<dbReference type="GO" id="GO:0005783">
    <property type="term" value="C:endoplasmic reticulum"/>
    <property type="evidence" value="ECO:0007669"/>
    <property type="project" value="UniProtKB-SubCell"/>
</dbReference>